<evidence type="ECO:0000256" key="1">
    <source>
        <dbReference type="SAM" id="SignalP"/>
    </source>
</evidence>
<dbReference type="PROSITE" id="PS51257">
    <property type="entry name" value="PROKAR_LIPOPROTEIN"/>
    <property type="match status" value="1"/>
</dbReference>
<gene>
    <name evidence="3" type="ORF">NF867_06580</name>
</gene>
<sequence>MKKVIKSIAILSITALAIAGCKKDDLGVENPTIKEISASEGSGGDVITITGSDLAEVESIVFDNHNVPASFNPVFNNPGAIIFRVPDTAYGGAQNILIKNSKGHQLTVPFSVIALPTITTAYPTDFAAGSMVTITGNNLETAEKVVLDGTTSEATIVSKSRKELVIKMPSSTLTKAKLRITNSSGDRVSTMDFINVDAAYSIFTESLTFDNWSWGGNYTPSSETAVTGEKGIKGDMVGNAWGALSLHSSGVSLAPYNSVGFWIKGGTAVSTYRFYVNWQEMQTITVPANQWTYFTFPLSIWKNKGITSMTDIIWQVEGDGQLIYFDNVVLIK</sequence>
<keyword evidence="4" id="KW-1185">Reference proteome</keyword>
<evidence type="ECO:0000259" key="2">
    <source>
        <dbReference type="SMART" id="SM00429"/>
    </source>
</evidence>
<evidence type="ECO:0000313" key="3">
    <source>
        <dbReference type="EMBL" id="MCO4292520.1"/>
    </source>
</evidence>
<dbReference type="EMBL" id="JAMWYS010000024">
    <property type="protein sequence ID" value="MCO4292520.1"/>
    <property type="molecule type" value="Genomic_DNA"/>
</dbReference>
<comment type="caution">
    <text evidence="3">The sequence shown here is derived from an EMBL/GenBank/DDBJ whole genome shotgun (WGS) entry which is preliminary data.</text>
</comment>
<name>A0A9X2F1S9_9SPHI</name>
<dbReference type="InterPro" id="IPR014756">
    <property type="entry name" value="Ig_E-set"/>
</dbReference>
<feature type="domain" description="IPT/TIG" evidence="2">
    <location>
        <begin position="30"/>
        <end position="113"/>
    </location>
</feature>
<dbReference type="SUPFAM" id="SSF81296">
    <property type="entry name" value="E set domains"/>
    <property type="match status" value="2"/>
</dbReference>
<dbReference type="RefSeq" id="WP_252587000.1">
    <property type="nucleotide sequence ID" value="NZ_JAMWYS010000024.1"/>
</dbReference>
<dbReference type="InterPro" id="IPR013783">
    <property type="entry name" value="Ig-like_fold"/>
</dbReference>
<dbReference type="CDD" id="cd00102">
    <property type="entry name" value="IPT"/>
    <property type="match status" value="1"/>
</dbReference>
<feature type="chain" id="PRO_5040734082" evidence="1">
    <location>
        <begin position="20"/>
        <end position="332"/>
    </location>
</feature>
<feature type="domain" description="IPT/TIG" evidence="2">
    <location>
        <begin position="115"/>
        <end position="196"/>
    </location>
</feature>
<dbReference type="SUPFAM" id="SSF49785">
    <property type="entry name" value="Galactose-binding domain-like"/>
    <property type="match status" value="1"/>
</dbReference>
<reference evidence="3" key="1">
    <citation type="submission" date="2022-06" db="EMBL/GenBank/DDBJ databases">
        <title>Solitalea sp. MAHUQ-68 isolated from rhizospheric soil.</title>
        <authorList>
            <person name="Huq M.A."/>
        </authorList>
    </citation>
    <scope>NUCLEOTIDE SEQUENCE</scope>
    <source>
        <strain evidence="3">MAHUQ-68</strain>
    </source>
</reference>
<dbReference type="SMART" id="SM00429">
    <property type="entry name" value="IPT"/>
    <property type="match status" value="2"/>
</dbReference>
<keyword evidence="1" id="KW-0732">Signal</keyword>
<organism evidence="3 4">
    <name type="scientific">Solitalea agri</name>
    <dbReference type="NCBI Taxonomy" id="2953739"/>
    <lineage>
        <taxon>Bacteria</taxon>
        <taxon>Pseudomonadati</taxon>
        <taxon>Bacteroidota</taxon>
        <taxon>Sphingobacteriia</taxon>
        <taxon>Sphingobacteriales</taxon>
        <taxon>Sphingobacteriaceae</taxon>
        <taxon>Solitalea</taxon>
    </lineage>
</organism>
<feature type="signal peptide" evidence="1">
    <location>
        <begin position="1"/>
        <end position="19"/>
    </location>
</feature>
<protein>
    <submittedName>
        <fullName evidence="3">IPT/TIG domain-containing protein</fullName>
    </submittedName>
</protein>
<accession>A0A9X2F1S9</accession>
<evidence type="ECO:0000313" key="4">
    <source>
        <dbReference type="Proteomes" id="UP001155182"/>
    </source>
</evidence>
<proteinExistence type="predicted"/>
<dbReference type="AlphaFoldDB" id="A0A9X2F1S9"/>
<dbReference type="Proteomes" id="UP001155182">
    <property type="component" value="Unassembled WGS sequence"/>
</dbReference>
<dbReference type="InterPro" id="IPR008979">
    <property type="entry name" value="Galactose-bd-like_sf"/>
</dbReference>
<dbReference type="Pfam" id="PF01833">
    <property type="entry name" value="TIG"/>
    <property type="match status" value="2"/>
</dbReference>
<dbReference type="InterPro" id="IPR002909">
    <property type="entry name" value="IPT_dom"/>
</dbReference>
<dbReference type="Gene3D" id="2.60.40.10">
    <property type="entry name" value="Immunoglobulins"/>
    <property type="match status" value="2"/>
</dbReference>